<accession>A0ABY5ZCE8</accession>
<evidence type="ECO:0000313" key="3">
    <source>
        <dbReference type="EMBL" id="UWZ39241.1"/>
    </source>
</evidence>
<dbReference type="SUPFAM" id="SSF52499">
    <property type="entry name" value="Isochorismatase-like hydrolases"/>
    <property type="match status" value="1"/>
</dbReference>
<dbReference type="Proteomes" id="UP001058271">
    <property type="component" value="Chromosome"/>
</dbReference>
<dbReference type="InterPro" id="IPR050272">
    <property type="entry name" value="Isochorismatase-like_hydrls"/>
</dbReference>
<dbReference type="Gene3D" id="3.40.50.850">
    <property type="entry name" value="Isochorismatase-like"/>
    <property type="match status" value="1"/>
</dbReference>
<organism evidence="3 4">
    <name type="scientific">Dactylosporangium roseum</name>
    <dbReference type="NCBI Taxonomy" id="47989"/>
    <lineage>
        <taxon>Bacteria</taxon>
        <taxon>Bacillati</taxon>
        <taxon>Actinomycetota</taxon>
        <taxon>Actinomycetes</taxon>
        <taxon>Micromonosporales</taxon>
        <taxon>Micromonosporaceae</taxon>
        <taxon>Dactylosporangium</taxon>
    </lineage>
</organism>
<proteinExistence type="predicted"/>
<dbReference type="PANTHER" id="PTHR43540">
    <property type="entry name" value="PEROXYUREIDOACRYLATE/UREIDOACRYLATE AMIDOHYDROLASE-RELATED"/>
    <property type="match status" value="1"/>
</dbReference>
<gene>
    <name evidence="3" type="ORF">Drose_13980</name>
</gene>
<reference evidence="3" key="1">
    <citation type="submission" date="2021-04" db="EMBL/GenBank/DDBJ databases">
        <title>Biosynthetic gene clusters of Dactylosporangioum roseum.</title>
        <authorList>
            <person name="Hartkoorn R.C."/>
            <person name="Beaudoing E."/>
            <person name="Hot D."/>
            <person name="Moureu S."/>
        </authorList>
    </citation>
    <scope>NUCLEOTIDE SEQUENCE</scope>
    <source>
        <strain evidence="3">NRRL B-16295</strain>
    </source>
</reference>
<feature type="domain" description="Isochorismatase-like" evidence="2">
    <location>
        <begin position="32"/>
        <end position="230"/>
    </location>
</feature>
<dbReference type="InterPro" id="IPR036380">
    <property type="entry name" value="Isochorismatase-like_sf"/>
</dbReference>
<evidence type="ECO:0000256" key="1">
    <source>
        <dbReference type="ARBA" id="ARBA00022801"/>
    </source>
</evidence>
<keyword evidence="1" id="KW-0378">Hydrolase</keyword>
<dbReference type="PANTHER" id="PTHR43540:SF1">
    <property type="entry name" value="ISOCHORISMATASE HYDROLASE"/>
    <property type="match status" value="1"/>
</dbReference>
<keyword evidence="4" id="KW-1185">Reference proteome</keyword>
<sequence length="249" mass="27106">MAVWDEFVGDADKAIYERAGIGARVGRGSRPAVIIIDVTYSFCGPGPRRLPAADPGPADEVSAHHHGIDAWDAVRATADLLVEARASAVPVFYTAGIDYRADGRDAGRWRDKTPRLVSDSVRRTEAGDYSGNEIVAELRPSDGDFVIRKAKPSAFFGTPLQAYLTDHMVDTLLICGVTTSGCVRATVIDGFSHNYRVNVVEECVFDRCRPVHAMNLFDMDRKYADVTSVASTVEYLRSLRGGEHPADAS</sequence>
<dbReference type="Pfam" id="PF00857">
    <property type="entry name" value="Isochorismatase"/>
    <property type="match status" value="1"/>
</dbReference>
<dbReference type="EMBL" id="CP073721">
    <property type="protein sequence ID" value="UWZ39241.1"/>
    <property type="molecule type" value="Genomic_DNA"/>
</dbReference>
<evidence type="ECO:0000259" key="2">
    <source>
        <dbReference type="Pfam" id="PF00857"/>
    </source>
</evidence>
<dbReference type="RefSeq" id="WP_260728641.1">
    <property type="nucleotide sequence ID" value="NZ_BAAABS010000015.1"/>
</dbReference>
<evidence type="ECO:0000313" key="4">
    <source>
        <dbReference type="Proteomes" id="UP001058271"/>
    </source>
</evidence>
<dbReference type="InterPro" id="IPR000868">
    <property type="entry name" value="Isochorismatase-like_dom"/>
</dbReference>
<name>A0ABY5ZCE8_9ACTN</name>
<protein>
    <submittedName>
        <fullName evidence="3">Isochorismatase family protein</fullName>
    </submittedName>
</protein>